<reference evidence="1 2" key="1">
    <citation type="submission" date="2019-11" db="EMBL/GenBank/DDBJ databases">
        <title>Comparative genomics of hydrocarbon-degrading Desulfosarcina strains.</title>
        <authorList>
            <person name="Watanabe M."/>
            <person name="Kojima H."/>
            <person name="Fukui M."/>
        </authorList>
    </citation>
    <scope>NUCLEOTIDE SEQUENCE [LARGE SCALE GENOMIC DNA]</scope>
    <source>
        <strain evidence="2">oXyS1</strain>
    </source>
</reference>
<dbReference type="RefSeq" id="WP_155310531.1">
    <property type="nucleotide sequence ID" value="NZ_AP021879.1"/>
</dbReference>
<evidence type="ECO:0000313" key="1">
    <source>
        <dbReference type="EMBL" id="BBO89315.1"/>
    </source>
</evidence>
<name>A0A5K8A9R4_9BACT</name>
<gene>
    <name evidence="1" type="ORF">DSCOOX_24950</name>
</gene>
<dbReference type="Proteomes" id="UP000422108">
    <property type="component" value="Chromosome"/>
</dbReference>
<evidence type="ECO:0000313" key="2">
    <source>
        <dbReference type="Proteomes" id="UP000422108"/>
    </source>
</evidence>
<proteinExistence type="predicted"/>
<organism evidence="1 2">
    <name type="scientific">Desulfosarcina ovata subsp. ovata</name>
    <dbReference type="NCBI Taxonomy" id="2752305"/>
    <lineage>
        <taxon>Bacteria</taxon>
        <taxon>Pseudomonadati</taxon>
        <taxon>Thermodesulfobacteriota</taxon>
        <taxon>Desulfobacteria</taxon>
        <taxon>Desulfobacterales</taxon>
        <taxon>Desulfosarcinaceae</taxon>
        <taxon>Desulfosarcina</taxon>
    </lineage>
</organism>
<dbReference type="AlphaFoldDB" id="A0A5K8A9R4"/>
<sequence>MPGEVDYIGDFILYRGYMKVGWSGLTSAVAWPDRPPEPGSLAIHSDYATRNFHYVCAIMRILIIQCPTSHLWAGEKVYPLGLARLSALVPADAAKQCLNMNLYPNPWPILST</sequence>
<accession>A0A5K8A9R4</accession>
<protein>
    <submittedName>
        <fullName evidence="1">Uncharacterized protein</fullName>
    </submittedName>
</protein>
<dbReference type="EMBL" id="AP021879">
    <property type="protein sequence ID" value="BBO89315.1"/>
    <property type="molecule type" value="Genomic_DNA"/>
</dbReference>
<keyword evidence="2" id="KW-1185">Reference proteome</keyword>